<dbReference type="EMBL" id="JAAVLW010000006">
    <property type="protein sequence ID" value="NOJ49002.1"/>
    <property type="molecule type" value="Genomic_DNA"/>
</dbReference>
<evidence type="ECO:0000313" key="3">
    <source>
        <dbReference type="Proteomes" id="UP000528734"/>
    </source>
</evidence>
<feature type="transmembrane region" description="Helical" evidence="1">
    <location>
        <begin position="48"/>
        <end position="66"/>
    </location>
</feature>
<comment type="caution">
    <text evidence="2">The sequence shown here is derived from an EMBL/GenBank/DDBJ whole genome shotgun (WGS) entry which is preliminary data.</text>
</comment>
<sequence>MTETITSTETSRNNLLMIAAGGIVTGILTPLSPLLIDRIAGPGDQFRVALVAVPFAMLVFVLVRRFGRNPWWAALVAALVTMAAFVCAVDAAVLVEGNTGDAPRVMRYLLAGLTGGLVGTALMALGTALLPAGPRQAAAWWPMLITGALAGTLLALDDAIGLDKFSLLYPVWQAAVAVRLTMILRSRSP</sequence>
<accession>A0A7Y4H930</accession>
<keyword evidence="1" id="KW-0472">Membrane</keyword>
<dbReference type="Proteomes" id="UP000528734">
    <property type="component" value="Unassembled WGS sequence"/>
</dbReference>
<proteinExistence type="predicted"/>
<keyword evidence="1" id="KW-0812">Transmembrane</keyword>
<feature type="transmembrane region" description="Helical" evidence="1">
    <location>
        <begin position="138"/>
        <end position="155"/>
    </location>
</feature>
<gene>
    <name evidence="2" type="ORF">HCN50_22580</name>
</gene>
<dbReference type="RefSeq" id="WP_171711906.1">
    <property type="nucleotide sequence ID" value="NZ_JAAVLW010000006.1"/>
</dbReference>
<keyword evidence="1" id="KW-1133">Transmembrane helix</keyword>
<feature type="transmembrane region" description="Helical" evidence="1">
    <location>
        <begin position="15"/>
        <end position="36"/>
    </location>
</feature>
<feature type="transmembrane region" description="Helical" evidence="1">
    <location>
        <begin position="107"/>
        <end position="132"/>
    </location>
</feature>
<evidence type="ECO:0000313" key="2">
    <source>
        <dbReference type="EMBL" id="NOJ49002.1"/>
    </source>
</evidence>
<organism evidence="2 3">
    <name type="scientific">Bradyrhizobium archetypum</name>
    <dbReference type="NCBI Taxonomy" id="2721160"/>
    <lineage>
        <taxon>Bacteria</taxon>
        <taxon>Pseudomonadati</taxon>
        <taxon>Pseudomonadota</taxon>
        <taxon>Alphaproteobacteria</taxon>
        <taxon>Hyphomicrobiales</taxon>
        <taxon>Nitrobacteraceae</taxon>
        <taxon>Bradyrhizobium</taxon>
    </lineage>
</organism>
<reference evidence="2 3" key="1">
    <citation type="submission" date="2020-03" db="EMBL/GenBank/DDBJ databases">
        <title>Bradyrhizobium diversity isolated from nodules of Muelleranthus trifoliolatus.</title>
        <authorList>
            <person name="Klepa M."/>
            <person name="Helene L."/>
            <person name="Hungria M."/>
        </authorList>
    </citation>
    <scope>NUCLEOTIDE SEQUENCE [LARGE SCALE GENOMIC DNA]</scope>
    <source>
        <strain evidence="2 3">WSM 1744</strain>
    </source>
</reference>
<name>A0A7Y4H930_9BRAD</name>
<keyword evidence="3" id="KW-1185">Reference proteome</keyword>
<protein>
    <submittedName>
        <fullName evidence="2">Uncharacterized protein</fullName>
    </submittedName>
</protein>
<evidence type="ECO:0000256" key="1">
    <source>
        <dbReference type="SAM" id="Phobius"/>
    </source>
</evidence>
<dbReference type="AlphaFoldDB" id="A0A7Y4H930"/>
<feature type="transmembrane region" description="Helical" evidence="1">
    <location>
        <begin position="72"/>
        <end position="95"/>
    </location>
</feature>